<dbReference type="AlphaFoldDB" id="A0A401UDS1"/>
<dbReference type="RefSeq" id="WP_127123675.1">
    <property type="nucleotide sequence ID" value="NZ_BHXQ01000006.1"/>
</dbReference>
<protein>
    <submittedName>
        <fullName evidence="2">PorT family protein</fullName>
    </submittedName>
</protein>
<comment type="caution">
    <text evidence="2">The sequence shown here is derived from an EMBL/GenBank/DDBJ whole genome shotgun (WGS) entry which is preliminary data.</text>
</comment>
<dbReference type="Pfam" id="PF13568">
    <property type="entry name" value="OMP_b-brl_2"/>
    <property type="match status" value="1"/>
</dbReference>
<reference evidence="2 3" key="1">
    <citation type="submission" date="2018-11" db="EMBL/GenBank/DDBJ databases">
        <title>Chryseotalea sanarue gen. nov., sp., nov., a member of the family Cytophagaceae, isolated from a brackish lake in Hamamatsu Japan.</title>
        <authorList>
            <person name="Maejima Y."/>
            <person name="Iino T."/>
            <person name="Muraguchi Y."/>
            <person name="Fukuda K."/>
            <person name="Ohkuma M."/>
            <person name="Moriuchi R."/>
            <person name="Dohra H."/>
            <person name="Kimbara K."/>
            <person name="Shintani M."/>
        </authorList>
    </citation>
    <scope>NUCLEOTIDE SEQUENCE [LARGE SCALE GENOMIC DNA]</scope>
    <source>
        <strain evidence="2 3">Ys</strain>
    </source>
</reference>
<dbReference type="Proteomes" id="UP000288227">
    <property type="component" value="Unassembled WGS sequence"/>
</dbReference>
<organism evidence="2 3">
    <name type="scientific">Chryseotalea sanaruensis</name>
    <dbReference type="NCBI Taxonomy" id="2482724"/>
    <lineage>
        <taxon>Bacteria</taxon>
        <taxon>Pseudomonadati</taxon>
        <taxon>Bacteroidota</taxon>
        <taxon>Cytophagia</taxon>
        <taxon>Cytophagales</taxon>
        <taxon>Chryseotaleaceae</taxon>
        <taxon>Chryseotalea</taxon>
    </lineage>
</organism>
<feature type="domain" description="Outer membrane protein beta-barrel" evidence="1">
    <location>
        <begin position="25"/>
        <end position="210"/>
    </location>
</feature>
<evidence type="ECO:0000313" key="3">
    <source>
        <dbReference type="Proteomes" id="UP000288227"/>
    </source>
</evidence>
<dbReference type="EMBL" id="BHXQ01000006">
    <property type="protein sequence ID" value="GCC53027.1"/>
    <property type="molecule type" value="Genomic_DNA"/>
</dbReference>
<evidence type="ECO:0000313" key="2">
    <source>
        <dbReference type="EMBL" id="GCC53027.1"/>
    </source>
</evidence>
<proteinExistence type="predicted"/>
<gene>
    <name evidence="2" type="ORF">SanaruYs_32680</name>
</gene>
<name>A0A401UDS1_9BACT</name>
<accession>A0A401UDS1</accession>
<evidence type="ECO:0000259" key="1">
    <source>
        <dbReference type="Pfam" id="PF13568"/>
    </source>
</evidence>
<sequence length="274" mass="31290">MKQHTPFILILFFSVNLIVCLAVNAQEFSLGVKAGPIMSLSVIADKFDREAFSQQLKFGYGGGGLISFPLKDNYYFVVEGGLSQRGRRILSNDDTWTNISTYYFADASMLLRKSFPFQLKQNIPSKWFINVGPHISYWMGGKGKIGTTKFQDYKIVFDPMPVQPPGTGADFDKMYYSDINRWLFGVDIGVGFVAPLRRKQKIMTELRFTSGHTFYGDTNSAQWRTLGFSDNLRANEKFLTLSAAYIFEFNIKEGKMGKSNKDKEMKRKSVKKRR</sequence>
<dbReference type="InterPro" id="IPR025665">
    <property type="entry name" value="Beta-barrel_OMP_2"/>
</dbReference>
<dbReference type="OrthoDB" id="957545at2"/>
<keyword evidence="3" id="KW-1185">Reference proteome</keyword>